<accession>A0ABN9ML87</accession>
<evidence type="ECO:0000259" key="9">
    <source>
        <dbReference type="PROSITE" id="PS50089"/>
    </source>
</evidence>
<evidence type="ECO:0000313" key="12">
    <source>
        <dbReference type="Proteomes" id="UP001176940"/>
    </source>
</evidence>
<proteinExistence type="inferred from homology"/>
<keyword evidence="1" id="KW-0479">Metal-binding</keyword>
<feature type="compositionally biased region" description="Polar residues" evidence="8">
    <location>
        <begin position="62"/>
        <end position="74"/>
    </location>
</feature>
<comment type="similarity">
    <text evidence="7">Belongs to the TRAFAC class dynamin-like GTPase superfamily. GB1/RHD3 GTPase family.</text>
</comment>
<dbReference type="SUPFAM" id="SSF52540">
    <property type="entry name" value="P-loop containing nucleoside triphosphate hydrolases"/>
    <property type="match status" value="1"/>
</dbReference>
<dbReference type="Pfam" id="PF02263">
    <property type="entry name" value="GBP"/>
    <property type="match status" value="1"/>
</dbReference>
<reference evidence="11" key="1">
    <citation type="submission" date="2023-07" db="EMBL/GenBank/DDBJ databases">
        <authorList>
            <person name="Stuckert A."/>
        </authorList>
    </citation>
    <scope>NUCLEOTIDE SEQUENCE</scope>
</reference>
<organism evidence="11 12">
    <name type="scientific">Ranitomeya imitator</name>
    <name type="common">mimic poison frog</name>
    <dbReference type="NCBI Taxonomy" id="111125"/>
    <lineage>
        <taxon>Eukaryota</taxon>
        <taxon>Metazoa</taxon>
        <taxon>Chordata</taxon>
        <taxon>Craniata</taxon>
        <taxon>Vertebrata</taxon>
        <taxon>Euteleostomi</taxon>
        <taxon>Amphibia</taxon>
        <taxon>Batrachia</taxon>
        <taxon>Anura</taxon>
        <taxon>Neobatrachia</taxon>
        <taxon>Hyloidea</taxon>
        <taxon>Dendrobatidae</taxon>
        <taxon>Dendrobatinae</taxon>
        <taxon>Ranitomeya</taxon>
    </lineage>
</organism>
<evidence type="ECO:0000256" key="3">
    <source>
        <dbReference type="ARBA" id="ARBA00022771"/>
    </source>
</evidence>
<dbReference type="InterPro" id="IPR001841">
    <property type="entry name" value="Znf_RING"/>
</dbReference>
<dbReference type="EMBL" id="CAUEEQ010078358">
    <property type="protein sequence ID" value="CAJ0967534.1"/>
    <property type="molecule type" value="Genomic_DNA"/>
</dbReference>
<feature type="domain" description="GB1/RHD3-type G" evidence="10">
    <location>
        <begin position="237"/>
        <end position="476"/>
    </location>
</feature>
<protein>
    <submittedName>
        <fullName evidence="11">Uncharacterized protein</fullName>
    </submittedName>
</protein>
<dbReference type="PROSITE" id="PS00518">
    <property type="entry name" value="ZF_RING_1"/>
    <property type="match status" value="1"/>
</dbReference>
<keyword evidence="4" id="KW-0862">Zinc</keyword>
<dbReference type="InterPro" id="IPR013083">
    <property type="entry name" value="Znf_RING/FYVE/PHD"/>
</dbReference>
<feature type="domain" description="RING-type" evidence="9">
    <location>
        <begin position="122"/>
        <end position="164"/>
    </location>
</feature>
<evidence type="ECO:0000256" key="2">
    <source>
        <dbReference type="ARBA" id="ARBA00022741"/>
    </source>
</evidence>
<dbReference type="Gene3D" id="3.30.40.10">
    <property type="entry name" value="Zinc/RING finger domain, C3HC4 (zinc finger)"/>
    <property type="match status" value="1"/>
</dbReference>
<dbReference type="Gene3D" id="3.40.50.300">
    <property type="entry name" value="P-loop containing nucleotide triphosphate hydrolases"/>
    <property type="match status" value="1"/>
</dbReference>
<evidence type="ECO:0000313" key="11">
    <source>
        <dbReference type="EMBL" id="CAJ0967534.1"/>
    </source>
</evidence>
<dbReference type="PROSITE" id="PS51715">
    <property type="entry name" value="G_GB1_RHD3"/>
    <property type="match status" value="1"/>
</dbReference>
<keyword evidence="12" id="KW-1185">Reference proteome</keyword>
<dbReference type="InterPro" id="IPR017907">
    <property type="entry name" value="Znf_RING_CS"/>
</dbReference>
<dbReference type="Proteomes" id="UP001176940">
    <property type="component" value="Unassembled WGS sequence"/>
</dbReference>
<dbReference type="SMART" id="SM00184">
    <property type="entry name" value="RING"/>
    <property type="match status" value="1"/>
</dbReference>
<evidence type="ECO:0000256" key="7">
    <source>
        <dbReference type="PROSITE-ProRule" id="PRU01052"/>
    </source>
</evidence>
<evidence type="ECO:0000256" key="5">
    <source>
        <dbReference type="ARBA" id="ARBA00023134"/>
    </source>
</evidence>
<dbReference type="InterPro" id="IPR030386">
    <property type="entry name" value="G_GB1_RHD3_dom"/>
</dbReference>
<name>A0ABN9ML87_9NEOB</name>
<keyword evidence="5" id="KW-0342">GTP-binding</keyword>
<gene>
    <name evidence="11" type="ORF">RIMI_LOCUS22264731</name>
</gene>
<dbReference type="Pfam" id="PF15227">
    <property type="entry name" value="zf-C3HC4_4"/>
    <property type="match status" value="1"/>
</dbReference>
<keyword evidence="3 6" id="KW-0863">Zinc-finger</keyword>
<evidence type="ECO:0000256" key="6">
    <source>
        <dbReference type="PROSITE-ProRule" id="PRU00175"/>
    </source>
</evidence>
<dbReference type="SUPFAM" id="SSF57850">
    <property type="entry name" value="RING/U-box"/>
    <property type="match status" value="1"/>
</dbReference>
<dbReference type="InterPro" id="IPR027417">
    <property type="entry name" value="P-loop_NTPase"/>
</dbReference>
<evidence type="ECO:0000256" key="4">
    <source>
        <dbReference type="ARBA" id="ARBA00022833"/>
    </source>
</evidence>
<comment type="caution">
    <text evidence="11">The sequence shown here is derived from an EMBL/GenBank/DDBJ whole genome shotgun (WGS) entry which is preliminary data.</text>
</comment>
<dbReference type="InterPro" id="IPR015894">
    <property type="entry name" value="Guanylate-bd_N"/>
</dbReference>
<dbReference type="PANTHER" id="PTHR10751">
    <property type="entry name" value="GUANYLATE BINDING PROTEIN"/>
    <property type="match status" value="1"/>
</dbReference>
<dbReference type="PROSITE" id="PS50089">
    <property type="entry name" value="ZF_RING_2"/>
    <property type="match status" value="1"/>
</dbReference>
<evidence type="ECO:0000256" key="1">
    <source>
        <dbReference type="ARBA" id="ARBA00022723"/>
    </source>
</evidence>
<evidence type="ECO:0000256" key="8">
    <source>
        <dbReference type="SAM" id="MobiDB-lite"/>
    </source>
</evidence>
<sequence>TAQKGSDSTTETVRGAAQLCCISRRGVARNRNNSCRGEGRSGHWRQHISNMEARRHRGAERPQTSLRPAQPQTEPQRKRVRRRPRRERADRPSESAETVSNDPPLPSDGAVGFQVLAEDITCSVCLDDLQNPVSIACGHTFCRNCITTHWSTPHPYGYLCPECRTQCPRNQITPDYRLMNLIDKIQKGIQDKTIEQECLQPPEQGYPVQLVWTDGNGRLHLDESVVYNCFMNSYLSTYPVYLLCVIGEKRRGKSFLMNYILRALESQEKGEDVSLGANDEPLQGFEWKCGIDSTTKGIWIWNRPFMVGQKGEKVVVYVLDTEGSLDIEGDRESCIKLSALSMLLSSHLVFNVAGSLKETELDYMEMYLNMGEEFGSERLQFLDILIRDWHDSGNCGRDAARFYISREIEKLQKGRSYPKVLWGLKSSHTRCFLLPHPGKGITGESQGRLQDMDEDFQENLRMYVADVVRGVWHRIKMNARGDLLTCSHIPSMLQVFVDVLEKQNYGFSTPMEMFYAIKNQKILESIKDELQEFLKNQPYHLLPSTMRTLVSEKSAELAAKFKDSLLGPNLSHHSELQAELASHLQEEQEKFCSGYTTRFTCNAVTLGVTAGLGIYGVVGAAAARGTVVMAQPAVAAVERTVATEVASTTVSLLKTGFSALVARFFR</sequence>
<keyword evidence="2" id="KW-0547">Nucleotide-binding</keyword>
<feature type="non-terminal residue" evidence="11">
    <location>
        <position position="1"/>
    </location>
</feature>
<feature type="region of interest" description="Disordered" evidence="8">
    <location>
        <begin position="53"/>
        <end position="107"/>
    </location>
</feature>
<evidence type="ECO:0000259" key="10">
    <source>
        <dbReference type="PROSITE" id="PS51715"/>
    </source>
</evidence>